<dbReference type="AlphaFoldDB" id="A0A9P5PHY7"/>
<dbReference type="Proteomes" id="UP000772434">
    <property type="component" value="Unassembled WGS sequence"/>
</dbReference>
<accession>A0A9P5PHY7</accession>
<reference evidence="1" key="1">
    <citation type="submission" date="2020-11" db="EMBL/GenBank/DDBJ databases">
        <authorList>
            <consortium name="DOE Joint Genome Institute"/>
            <person name="Ahrendt S."/>
            <person name="Riley R."/>
            <person name="Andreopoulos W."/>
            <person name="Labutti K."/>
            <person name="Pangilinan J."/>
            <person name="Ruiz-Duenas F.J."/>
            <person name="Barrasa J.M."/>
            <person name="Sanchez-Garcia M."/>
            <person name="Camarero S."/>
            <person name="Miyauchi S."/>
            <person name="Serrano A."/>
            <person name="Linde D."/>
            <person name="Babiker R."/>
            <person name="Drula E."/>
            <person name="Ayuso-Fernandez I."/>
            <person name="Pacheco R."/>
            <person name="Padilla G."/>
            <person name="Ferreira P."/>
            <person name="Barriuso J."/>
            <person name="Kellner H."/>
            <person name="Castanera R."/>
            <person name="Alfaro M."/>
            <person name="Ramirez L."/>
            <person name="Pisabarro A.G."/>
            <person name="Kuo A."/>
            <person name="Tritt A."/>
            <person name="Lipzen A."/>
            <person name="He G."/>
            <person name="Yan M."/>
            <person name="Ng V."/>
            <person name="Cullen D."/>
            <person name="Martin F."/>
            <person name="Rosso M.-N."/>
            <person name="Henrissat B."/>
            <person name="Hibbett D."/>
            <person name="Martinez A.T."/>
            <person name="Grigoriev I.V."/>
        </authorList>
    </citation>
    <scope>NUCLEOTIDE SEQUENCE</scope>
    <source>
        <strain evidence="1">AH 40177</strain>
    </source>
</reference>
<sequence length="261" mass="29439">MEDAARDEEIPLQWIHDVSDHFARLLVELEDAKEMIENRESTRLKPAIDPVIFHRTGKRGRPRKFIDPEFLKTAMNPLRRIKVAELAKKLKLQLVMGARLAKDSTLCVDLGWVKTSNAQKSEPGAVNKGQVGDRLLAHAFPPYQSHDKQLVIPSAVNQSKTYVNTAPENELISLINTTSPEELVEQKIGREYNTMHPPGPMLSRKRFDAWPSSDYSGQQSSHLPTTMVSSSDYNGLILSITMTWSRYLLDICSCINSNSPQ</sequence>
<protein>
    <submittedName>
        <fullName evidence="1">Uncharacterized protein</fullName>
    </submittedName>
</protein>
<dbReference type="EMBL" id="JADNRY010000128">
    <property type="protein sequence ID" value="KAF9064223.1"/>
    <property type="molecule type" value="Genomic_DNA"/>
</dbReference>
<evidence type="ECO:0000313" key="2">
    <source>
        <dbReference type="Proteomes" id="UP000772434"/>
    </source>
</evidence>
<proteinExistence type="predicted"/>
<dbReference type="OrthoDB" id="2686689at2759"/>
<gene>
    <name evidence="1" type="ORF">BDP27DRAFT_1367362</name>
</gene>
<evidence type="ECO:0000313" key="1">
    <source>
        <dbReference type="EMBL" id="KAF9064223.1"/>
    </source>
</evidence>
<name>A0A9P5PHY7_9AGAR</name>
<keyword evidence="2" id="KW-1185">Reference proteome</keyword>
<organism evidence="1 2">
    <name type="scientific">Rhodocollybia butyracea</name>
    <dbReference type="NCBI Taxonomy" id="206335"/>
    <lineage>
        <taxon>Eukaryota</taxon>
        <taxon>Fungi</taxon>
        <taxon>Dikarya</taxon>
        <taxon>Basidiomycota</taxon>
        <taxon>Agaricomycotina</taxon>
        <taxon>Agaricomycetes</taxon>
        <taxon>Agaricomycetidae</taxon>
        <taxon>Agaricales</taxon>
        <taxon>Marasmiineae</taxon>
        <taxon>Omphalotaceae</taxon>
        <taxon>Rhodocollybia</taxon>
    </lineage>
</organism>
<comment type="caution">
    <text evidence="1">The sequence shown here is derived from an EMBL/GenBank/DDBJ whole genome shotgun (WGS) entry which is preliminary data.</text>
</comment>